<dbReference type="GO" id="GO:0005840">
    <property type="term" value="C:ribosome"/>
    <property type="evidence" value="ECO:0007669"/>
    <property type="project" value="UniProtKB-KW"/>
</dbReference>
<organism evidence="1">
    <name type="scientific">Albizia julibrissin</name>
    <name type="common">Silk tree</name>
    <dbReference type="NCBI Taxonomy" id="3813"/>
    <lineage>
        <taxon>Eukaryota</taxon>
        <taxon>Viridiplantae</taxon>
        <taxon>Streptophyta</taxon>
        <taxon>Embryophyta</taxon>
        <taxon>Tracheophyta</taxon>
        <taxon>Spermatophyta</taxon>
        <taxon>Magnoliopsida</taxon>
        <taxon>eudicotyledons</taxon>
        <taxon>Gunneridae</taxon>
        <taxon>Pentapetalae</taxon>
        <taxon>rosids</taxon>
        <taxon>fabids</taxon>
        <taxon>Fabales</taxon>
        <taxon>Fabaceae</taxon>
        <taxon>Caesalpinioideae</taxon>
        <taxon>mimosoid clade</taxon>
        <taxon>Ingeae</taxon>
        <taxon>Albizia</taxon>
    </lineage>
</organism>
<dbReference type="AlphaFoldDB" id="A0A8E5KI18"/>
<dbReference type="EMBL" id="MW539046">
    <property type="protein sequence ID" value="QVH34203.1"/>
    <property type="molecule type" value="Genomic_DNA"/>
</dbReference>
<gene>
    <name evidence="1" type="primary">rpl22</name>
</gene>
<keyword evidence="1" id="KW-0934">Plastid</keyword>
<accession>A0A8E5KI18</accession>
<reference evidence="1" key="1">
    <citation type="submission" date="2021-01" db="EMBL/GenBank/DDBJ databases">
        <authorList>
            <person name="Reng Y."/>
            <person name="Sun Y."/>
            <person name="Meng D."/>
            <person name="Zhang J."/>
            <person name="Xia X."/>
            <person name="Zhou X."/>
            <person name="Wang Y."/>
        </authorList>
    </citation>
    <scope>NUCLEOTIDE SEQUENCE</scope>
</reference>
<protein>
    <submittedName>
        <fullName evidence="1">Ribosomal protein L22</fullName>
    </submittedName>
</protein>
<geneLocation type="chloroplast" evidence="1"/>
<keyword evidence="1" id="KW-0687">Ribonucleoprotein</keyword>
<evidence type="ECO:0000313" key="1">
    <source>
        <dbReference type="EMBL" id="QVH34203.1"/>
    </source>
</evidence>
<proteinExistence type="predicted"/>
<sequence length="57" mass="6705">MEEEYESKVKKSIKDANTPYYALCFKKTGSIKKKKYTDTKCDVILCIYNSGELWDKK</sequence>
<keyword evidence="1" id="KW-0150">Chloroplast</keyword>
<name>A0A8E5KI18_ALBJU</name>
<keyword evidence="1" id="KW-0689">Ribosomal protein</keyword>